<dbReference type="Proteomes" id="UP001235712">
    <property type="component" value="Unassembled WGS sequence"/>
</dbReference>
<dbReference type="EMBL" id="JAUSQZ010000001">
    <property type="protein sequence ID" value="MDP9829422.1"/>
    <property type="molecule type" value="Genomic_DNA"/>
</dbReference>
<accession>A0ABT9P9P3</accession>
<proteinExistence type="predicted"/>
<sequence>MSISGDREHRKALTCQRRKLRIVQGRRDRWMRDLLRLPARGDRTFAEQDLAEWLHGQLMQVDAKADLLAADLYSIEEAA</sequence>
<name>A0ABT9P9P3_9ACTN</name>
<organism evidence="1 2">
    <name type="scientific">Kineosporia succinea</name>
    <dbReference type="NCBI Taxonomy" id="84632"/>
    <lineage>
        <taxon>Bacteria</taxon>
        <taxon>Bacillati</taxon>
        <taxon>Actinomycetota</taxon>
        <taxon>Actinomycetes</taxon>
        <taxon>Kineosporiales</taxon>
        <taxon>Kineosporiaceae</taxon>
        <taxon>Kineosporia</taxon>
    </lineage>
</organism>
<reference evidence="1 2" key="1">
    <citation type="submission" date="2023-07" db="EMBL/GenBank/DDBJ databases">
        <title>Sequencing the genomes of 1000 actinobacteria strains.</title>
        <authorList>
            <person name="Klenk H.-P."/>
        </authorList>
    </citation>
    <scope>NUCLEOTIDE SEQUENCE [LARGE SCALE GENOMIC DNA]</scope>
    <source>
        <strain evidence="1 2">DSM 44388</strain>
    </source>
</reference>
<evidence type="ECO:0000313" key="1">
    <source>
        <dbReference type="EMBL" id="MDP9829422.1"/>
    </source>
</evidence>
<gene>
    <name evidence="1" type="ORF">J2S57_005171</name>
</gene>
<keyword evidence="2" id="KW-1185">Reference proteome</keyword>
<evidence type="ECO:0000313" key="2">
    <source>
        <dbReference type="Proteomes" id="UP001235712"/>
    </source>
</evidence>
<comment type="caution">
    <text evidence="1">The sequence shown here is derived from an EMBL/GenBank/DDBJ whole genome shotgun (WGS) entry which is preliminary data.</text>
</comment>
<protein>
    <submittedName>
        <fullName evidence="1">Uncharacterized protein</fullName>
    </submittedName>
</protein>
<dbReference type="RefSeq" id="WP_307247589.1">
    <property type="nucleotide sequence ID" value="NZ_JAUSQZ010000001.1"/>
</dbReference>